<comment type="caution">
    <text evidence="1">The sequence shown here is derived from an EMBL/GenBank/DDBJ whole genome shotgun (WGS) entry which is preliminary data.</text>
</comment>
<organism evidence="1 2">
    <name type="scientific">Parachlamydia acanthamoebae</name>
    <dbReference type="NCBI Taxonomy" id="83552"/>
    <lineage>
        <taxon>Bacteria</taxon>
        <taxon>Pseudomonadati</taxon>
        <taxon>Chlamydiota</taxon>
        <taxon>Chlamydiia</taxon>
        <taxon>Parachlamydiales</taxon>
        <taxon>Parachlamydiaceae</taxon>
        <taxon>Parachlamydia</taxon>
    </lineage>
</organism>
<dbReference type="OMA" id="KYSQHNP"/>
<reference evidence="1 2" key="1">
    <citation type="journal article" date="2014" name="Mol. Biol. Evol.">
        <title>Massive expansion of Ubiquitination-related gene families within the Chlamydiae.</title>
        <authorList>
            <person name="Domman D."/>
            <person name="Collingro A."/>
            <person name="Lagkouvardos I."/>
            <person name="Gehre L."/>
            <person name="Weinmaier T."/>
            <person name="Rattei T."/>
            <person name="Subtil A."/>
            <person name="Horn M."/>
        </authorList>
    </citation>
    <scope>NUCLEOTIDE SEQUENCE [LARGE SCALE GENOMIC DNA]</scope>
    <source>
        <strain evidence="1 2">OEW1</strain>
    </source>
</reference>
<evidence type="ECO:0008006" key="3">
    <source>
        <dbReference type="Google" id="ProtNLM"/>
    </source>
</evidence>
<proteinExistence type="predicted"/>
<gene>
    <name evidence="1" type="ORF">DB43_FK00250</name>
</gene>
<dbReference type="RefSeq" id="WP_006340765.1">
    <property type="nucleotide sequence ID" value="NZ_BAWW01000004.1"/>
</dbReference>
<dbReference type="AlphaFoldDB" id="A0A0C1CA96"/>
<dbReference type="EMBL" id="JSAM01000055">
    <property type="protein sequence ID" value="KIA77920.1"/>
    <property type="molecule type" value="Genomic_DNA"/>
</dbReference>
<protein>
    <recommendedName>
        <fullName evidence="3">BioF2-like acetyltransferase domain-containing protein</fullName>
    </recommendedName>
</protein>
<accession>A0A0C1CA96</accession>
<dbReference type="Proteomes" id="UP000031307">
    <property type="component" value="Unassembled WGS sequence"/>
</dbReference>
<dbReference type="PATRIC" id="fig|83552.4.peg.923"/>
<sequence>MSNSQNSIQVFNSKTIDQLIWPATPDGEYARKFLTPLVTKGVSHYIDNIDAEMQILKVNDHILPLVVTQNSYTTSYVCSPYGHYISYASQSLHLIEGKWIQSFAKNALNGFGKILKAGKINKVVYVNNWLFSTDLYATEFTPQEIDLISNTLKNLFPLHAIAFRSINSYTNAQSLQALKDNAFDMIVSRQVFLTDTKNEQVFKTRIFKSDLKLMRESEYEILNETQLADEEYERVLHLYRELYIDKYSELNPQLNLQFLKYLISEGLMHFRVLKKDGRIDGVVGYYIRNGLMTSPFFGYDSSLPTSTGLYRLLSTILSLEAKEKGLILHQSSGASFYKKVRRAESYLEYMAVYARHLPYGRKIPWFLLKHTMNSVAIPFMEKY</sequence>
<evidence type="ECO:0000313" key="2">
    <source>
        <dbReference type="Proteomes" id="UP000031307"/>
    </source>
</evidence>
<evidence type="ECO:0000313" key="1">
    <source>
        <dbReference type="EMBL" id="KIA77920.1"/>
    </source>
</evidence>
<name>A0A0C1CA96_9BACT</name>